<reference evidence="2" key="1">
    <citation type="submission" date="2024-06" db="EMBL/GenBank/DDBJ databases">
        <title>The genome sequences of Kitasatospora sp. strain HUAS MG31.</title>
        <authorList>
            <person name="Mo P."/>
        </authorList>
    </citation>
    <scope>NUCLEOTIDE SEQUENCE</scope>
    <source>
        <strain evidence="2">HUAS MG31</strain>
    </source>
</reference>
<protein>
    <submittedName>
        <fullName evidence="2">Uncharacterized protein</fullName>
    </submittedName>
</protein>
<dbReference type="KEGG" id="kcm:ABWK59_12620"/>
<organism evidence="2">
    <name type="scientific">Kitasatospora camelliae</name>
    <dbReference type="NCBI Taxonomy" id="3156397"/>
    <lineage>
        <taxon>Bacteria</taxon>
        <taxon>Bacillati</taxon>
        <taxon>Actinomycetota</taxon>
        <taxon>Actinomycetes</taxon>
        <taxon>Kitasatosporales</taxon>
        <taxon>Streptomycetaceae</taxon>
        <taxon>Kitasatospora</taxon>
    </lineage>
</organism>
<evidence type="ECO:0000313" key="2">
    <source>
        <dbReference type="EMBL" id="XCM79706.1"/>
    </source>
</evidence>
<dbReference type="EMBL" id="CP159872">
    <property type="protein sequence ID" value="XCM79706.1"/>
    <property type="molecule type" value="Genomic_DNA"/>
</dbReference>
<dbReference type="RefSeq" id="WP_354640561.1">
    <property type="nucleotide sequence ID" value="NZ_CP159872.1"/>
</dbReference>
<dbReference type="AlphaFoldDB" id="A0AAU8JTR1"/>
<gene>
    <name evidence="2" type="ORF">ABWK59_12620</name>
</gene>
<evidence type="ECO:0000256" key="1">
    <source>
        <dbReference type="SAM" id="MobiDB-lite"/>
    </source>
</evidence>
<proteinExistence type="predicted"/>
<accession>A0AAU8JTR1</accession>
<feature type="compositionally biased region" description="Low complexity" evidence="1">
    <location>
        <begin position="138"/>
        <end position="163"/>
    </location>
</feature>
<name>A0AAU8JTR1_9ACTN</name>
<feature type="region of interest" description="Disordered" evidence="1">
    <location>
        <begin position="98"/>
        <end position="167"/>
    </location>
</feature>
<sequence length="274" mass="27657">MTSLDQTLPDVEAATARRLLEGLGARLRTAYEQGVELDELAAACRRSPATVRRLLEAAGTDLPPLERAVGAGSAGPGPAGPLHAAGAGAGAAFVRVPEPTDTGARTRRARMPTPARGLGRTRGEERPGTWAEAPSPPALLTGAAPAGPAPAESGSVETESTGSRPAGGAGAAFGVLIAGSPAPPAAVARRRRAVSRVEARPMRIGRGTSLVVVPAWRESIAVSVPTASLVESTGLSLERLASARLSVLVDLGAVHDGELDAHGWRVEPDGSGAA</sequence>